<evidence type="ECO:0000313" key="2">
    <source>
        <dbReference type="EMBL" id="KAA2237132.1"/>
    </source>
</evidence>
<dbReference type="InterPro" id="IPR015095">
    <property type="entry name" value="AlkB_hom8_N"/>
</dbReference>
<proteinExistence type="predicted"/>
<dbReference type="GO" id="GO:0016706">
    <property type="term" value="F:2-oxoglutarate-dependent dioxygenase activity"/>
    <property type="evidence" value="ECO:0007669"/>
    <property type="project" value="InterPro"/>
</dbReference>
<dbReference type="EMBL" id="VUOC01000042">
    <property type="protein sequence ID" value="KAA2237132.1"/>
    <property type="molecule type" value="Genomic_DNA"/>
</dbReference>
<dbReference type="AlphaFoldDB" id="A0A5B2VFL0"/>
<protein>
    <submittedName>
        <fullName evidence="2">DUF1891 domain-containing protein</fullName>
    </submittedName>
</protein>
<gene>
    <name evidence="2" type="ORF">F0L74_32820</name>
</gene>
<organism evidence="2 3">
    <name type="scientific">Chitinophaga agrisoli</name>
    <dbReference type="NCBI Taxonomy" id="2607653"/>
    <lineage>
        <taxon>Bacteria</taxon>
        <taxon>Pseudomonadati</taxon>
        <taxon>Bacteroidota</taxon>
        <taxon>Chitinophagia</taxon>
        <taxon>Chitinophagales</taxon>
        <taxon>Chitinophagaceae</taxon>
        <taxon>Chitinophaga</taxon>
    </lineage>
</organism>
<sequence>MIVDFSTKRETRNYQPLTINGDAVERVDSFRYLGVHISQDLSWTHHIGHIVKKARQRLFHLRRLKDFKLPSQVLRTFYTCTVESILTGSITAWFGNSTQQDIRALQRVVRSAERSICTELPDLHTIIIEDLNDY</sequence>
<dbReference type="Proteomes" id="UP000324611">
    <property type="component" value="Unassembled WGS sequence"/>
</dbReference>
<name>A0A5B2VFL0_9BACT</name>
<dbReference type="Pfam" id="PF09004">
    <property type="entry name" value="ALKBH8_N"/>
    <property type="match status" value="1"/>
</dbReference>
<accession>A0A5B2VFL0</accession>
<evidence type="ECO:0000313" key="3">
    <source>
        <dbReference type="Proteomes" id="UP000324611"/>
    </source>
</evidence>
<feature type="domain" description="Alkylated DNA repair protein AlkB homologue 8 N-terminal" evidence="1">
    <location>
        <begin position="43"/>
        <end position="84"/>
    </location>
</feature>
<keyword evidence="3" id="KW-1185">Reference proteome</keyword>
<evidence type="ECO:0000259" key="1">
    <source>
        <dbReference type="Pfam" id="PF09004"/>
    </source>
</evidence>
<dbReference type="GO" id="GO:0008168">
    <property type="term" value="F:methyltransferase activity"/>
    <property type="evidence" value="ECO:0007669"/>
    <property type="project" value="InterPro"/>
</dbReference>
<reference evidence="2 3" key="1">
    <citation type="submission" date="2019-09" db="EMBL/GenBank/DDBJ databases">
        <title>Chitinophaga ginsengihumi sp. nov., isolated from soil of ginseng rhizosphere.</title>
        <authorList>
            <person name="Lee J."/>
        </authorList>
    </citation>
    <scope>NUCLEOTIDE SEQUENCE [LARGE SCALE GENOMIC DNA]</scope>
    <source>
        <strain evidence="2 3">BN140078</strain>
    </source>
</reference>
<comment type="caution">
    <text evidence="2">The sequence shown here is derived from an EMBL/GenBank/DDBJ whole genome shotgun (WGS) entry which is preliminary data.</text>
</comment>
<reference evidence="2 3" key="2">
    <citation type="submission" date="2019-09" db="EMBL/GenBank/DDBJ databases">
        <authorList>
            <person name="Jin C."/>
        </authorList>
    </citation>
    <scope>NUCLEOTIDE SEQUENCE [LARGE SCALE GENOMIC DNA]</scope>
    <source>
        <strain evidence="2 3">BN140078</strain>
    </source>
</reference>